<dbReference type="InterPro" id="IPR045116">
    <property type="entry name" value="Clp1/Grc3"/>
</dbReference>
<protein>
    <recommendedName>
        <fullName evidence="3">Polynucleotide 5'-hydroxyl-kinase GRC3</fullName>
    </recommendedName>
    <alternativeName>
        <fullName evidence="2">Polynucleotide 5'-hydroxyl-kinase grc3</fullName>
    </alternativeName>
</protein>
<keyword evidence="7" id="KW-0067">ATP-binding</keyword>
<dbReference type="GO" id="GO:0005524">
    <property type="term" value="F:ATP binding"/>
    <property type="evidence" value="ECO:0007669"/>
    <property type="project" value="UniProtKB-KW"/>
</dbReference>
<evidence type="ECO:0000256" key="6">
    <source>
        <dbReference type="ARBA" id="ARBA00022777"/>
    </source>
</evidence>
<dbReference type="GO" id="GO:0051731">
    <property type="term" value="F:polynucleotide 5'-hydroxyl-kinase activity"/>
    <property type="evidence" value="ECO:0007669"/>
    <property type="project" value="InterPro"/>
</dbReference>
<dbReference type="PANTHER" id="PTHR12755">
    <property type="entry name" value="CLEAVAGE/POLYADENYLATION FACTOR IA SUBUNIT CLP1P"/>
    <property type="match status" value="1"/>
</dbReference>
<dbReference type="AlphaFoldDB" id="A0AAF0EVG1"/>
<reference evidence="10" key="1">
    <citation type="submission" date="2023-03" db="EMBL/GenBank/DDBJ databases">
        <title>Mating type loci evolution in Malassezia.</title>
        <authorList>
            <person name="Coelho M.A."/>
        </authorList>
    </citation>
    <scope>NUCLEOTIDE SEQUENCE</scope>
    <source>
        <strain evidence="10">CBS 11721</strain>
    </source>
</reference>
<keyword evidence="5" id="KW-0547">Nucleotide-binding</keyword>
<evidence type="ECO:0000256" key="3">
    <source>
        <dbReference type="ARBA" id="ARBA00019824"/>
    </source>
</evidence>
<evidence type="ECO:0000256" key="5">
    <source>
        <dbReference type="ARBA" id="ARBA00022741"/>
    </source>
</evidence>
<evidence type="ECO:0000256" key="1">
    <source>
        <dbReference type="ARBA" id="ARBA00011003"/>
    </source>
</evidence>
<dbReference type="GO" id="GO:0000448">
    <property type="term" value="P:cleavage in ITS2 between 5.8S rRNA and LSU-rRNA of tricistronic rRNA transcript (SSU-rRNA, 5.8S rRNA, LSU-rRNA)"/>
    <property type="evidence" value="ECO:0007669"/>
    <property type="project" value="TreeGrafter"/>
</dbReference>
<organism evidence="10 11">
    <name type="scientific">Malassezia cuniculi</name>
    <dbReference type="NCBI Taxonomy" id="948313"/>
    <lineage>
        <taxon>Eukaryota</taxon>
        <taxon>Fungi</taxon>
        <taxon>Dikarya</taxon>
        <taxon>Basidiomycota</taxon>
        <taxon>Ustilaginomycotina</taxon>
        <taxon>Malasseziomycetes</taxon>
        <taxon>Malasseziales</taxon>
        <taxon>Malasseziaceae</taxon>
        <taxon>Malassezia</taxon>
    </lineage>
</organism>
<feature type="domain" description="Clp1 P-loop" evidence="9">
    <location>
        <begin position="254"/>
        <end position="413"/>
    </location>
</feature>
<feature type="compositionally biased region" description="Low complexity" evidence="8">
    <location>
        <begin position="17"/>
        <end position="28"/>
    </location>
</feature>
<evidence type="ECO:0000259" key="9">
    <source>
        <dbReference type="Pfam" id="PF16575"/>
    </source>
</evidence>
<dbReference type="InterPro" id="IPR032319">
    <property type="entry name" value="CLP1_P"/>
</dbReference>
<dbReference type="Pfam" id="PF16575">
    <property type="entry name" value="CLP1_P"/>
    <property type="match status" value="1"/>
</dbReference>
<evidence type="ECO:0000313" key="10">
    <source>
        <dbReference type="EMBL" id="WFD35269.1"/>
    </source>
</evidence>
<name>A0AAF0EVG1_9BASI</name>
<keyword evidence="11" id="KW-1185">Reference proteome</keyword>
<dbReference type="Gene3D" id="3.40.50.300">
    <property type="entry name" value="P-loop containing nucleotide triphosphate hydrolases"/>
    <property type="match status" value="1"/>
</dbReference>
<feature type="region of interest" description="Disordered" evidence="8">
    <location>
        <begin position="1"/>
        <end position="93"/>
    </location>
</feature>
<evidence type="ECO:0000313" key="11">
    <source>
        <dbReference type="Proteomes" id="UP001219933"/>
    </source>
</evidence>
<dbReference type="Proteomes" id="UP001219933">
    <property type="component" value="Chromosome 3"/>
</dbReference>
<keyword evidence="6" id="KW-0418">Kinase</keyword>
<accession>A0AAF0EVG1</accession>
<dbReference type="GO" id="GO:0005634">
    <property type="term" value="C:nucleus"/>
    <property type="evidence" value="ECO:0007669"/>
    <property type="project" value="TreeGrafter"/>
</dbReference>
<sequence>MSVPRSALAVRRERALAAEAAARAAQEGRGADEHESSAQPVLAQPKKRSAAEDTASNSKKTAAEPKAAPTHTGSESSEAAKTKRDPTLPPIFSMRLANDPNTLVEANRTFVGLVAGECVILRGVCSVHVLKGSINLAGAHLTHESAPSTVYAPEIYHAALLRADSSGGDSGSGEVPPALAKYACVVCLECVACGIELLPRVYPLAGPDPFCLQQTNALGTFSIGTLEHYGDTLRLPSEWNIGGIRQDARVLVRGPKNAGKSSLVRHVLNSLLRERALVAVLDTDLGQPEFGPPGFVSLHVFDGAADGAVFGPSWCVPRVPVRAHFIGDVSPRDDPQRLVEAVRDLMAFFEKELRTYRHSAIVERFGDAGTARRGVRGTERRMPLVVNTHGWVKGLGADLVRDIEEAVSPTRVFDLGGGGTGNSALVPWSETRTATLDTKRRTINAAEARALGILAYLHAIELPRLGVPQRAATWNFVAPLVERIPLEVDVAAGLLLGINVMSNGADVDESLWLCALNGALAAVTCGSQQAAQGECVWRTAFARGRAATGTNALGLALVRSIDRGRGCVHILTPLPPPLLASRGATHALGLSKGAITLPVWASLDREAYLDTVQARPPGLPPAPTLAGVPRAQVPYIEWPPELLDCADAAGAPAIGARPRRVRRNLMRRAQRPM</sequence>
<dbReference type="EMBL" id="CP119879">
    <property type="protein sequence ID" value="WFD35269.1"/>
    <property type="molecule type" value="Genomic_DNA"/>
</dbReference>
<comment type="similarity">
    <text evidence="1">Belongs to the Clp1 family. NOL9/GRC3 subfamily.</text>
</comment>
<proteinExistence type="inferred from homology"/>
<dbReference type="PANTHER" id="PTHR12755:SF3">
    <property type="entry name" value="POLYNUCLEOTIDE 5'-HYDROXYL-KINASE NOL9"/>
    <property type="match status" value="1"/>
</dbReference>
<dbReference type="InterPro" id="IPR027417">
    <property type="entry name" value="P-loop_NTPase"/>
</dbReference>
<evidence type="ECO:0000256" key="2">
    <source>
        <dbReference type="ARBA" id="ARBA00018706"/>
    </source>
</evidence>
<dbReference type="SUPFAM" id="SSF52540">
    <property type="entry name" value="P-loop containing nucleoside triphosphate hydrolases"/>
    <property type="match status" value="1"/>
</dbReference>
<evidence type="ECO:0000256" key="8">
    <source>
        <dbReference type="SAM" id="MobiDB-lite"/>
    </source>
</evidence>
<keyword evidence="4" id="KW-0808">Transferase</keyword>
<gene>
    <name evidence="10" type="primary">GRC3</name>
    <name evidence="10" type="ORF">MCUN1_002120</name>
</gene>
<evidence type="ECO:0000256" key="7">
    <source>
        <dbReference type="ARBA" id="ARBA00022840"/>
    </source>
</evidence>
<evidence type="ECO:0000256" key="4">
    <source>
        <dbReference type="ARBA" id="ARBA00022679"/>
    </source>
</evidence>